<gene>
    <name evidence="1" type="ORF">GCM10023143_13070</name>
</gene>
<protein>
    <recommendedName>
        <fullName evidence="3">Tetratricopeptide repeat protein</fullName>
    </recommendedName>
</protein>
<evidence type="ECO:0000313" key="1">
    <source>
        <dbReference type="EMBL" id="GAA4306899.1"/>
    </source>
</evidence>
<keyword evidence="2" id="KW-1185">Reference proteome</keyword>
<dbReference type="EMBL" id="BAABFN010000002">
    <property type="protein sequence ID" value="GAA4306899.1"/>
    <property type="molecule type" value="Genomic_DNA"/>
</dbReference>
<dbReference type="SUPFAM" id="SSF48452">
    <property type="entry name" value="TPR-like"/>
    <property type="match status" value="1"/>
</dbReference>
<name>A0ABP8FM38_9BACT</name>
<dbReference type="InterPro" id="IPR011990">
    <property type="entry name" value="TPR-like_helical_dom_sf"/>
</dbReference>
<reference evidence="2" key="1">
    <citation type="journal article" date="2019" name="Int. J. Syst. Evol. Microbiol.">
        <title>The Global Catalogue of Microorganisms (GCM) 10K type strain sequencing project: providing services to taxonomists for standard genome sequencing and annotation.</title>
        <authorList>
            <consortium name="The Broad Institute Genomics Platform"/>
            <consortium name="The Broad Institute Genome Sequencing Center for Infectious Disease"/>
            <person name="Wu L."/>
            <person name="Ma J."/>
        </authorList>
    </citation>
    <scope>NUCLEOTIDE SEQUENCE [LARGE SCALE GENOMIC DNA]</scope>
    <source>
        <strain evidence="2">JCM 17664</strain>
    </source>
</reference>
<accession>A0ABP8FM38</accession>
<dbReference type="Proteomes" id="UP001501207">
    <property type="component" value="Unassembled WGS sequence"/>
</dbReference>
<dbReference type="Gene3D" id="1.25.40.10">
    <property type="entry name" value="Tetratricopeptide repeat domain"/>
    <property type="match status" value="1"/>
</dbReference>
<sequence>MQERIAQLQEFLAREPEDDFLRHALAMEYLGTGATDKARMLFEAVLKKNPAYVPSYYQLGKLLEQEGDAEAALAVFEKGMAAAKAAGEQRAYNELQSAYEELAY</sequence>
<dbReference type="RefSeq" id="WP_344977339.1">
    <property type="nucleotide sequence ID" value="NZ_BAABFN010000002.1"/>
</dbReference>
<comment type="caution">
    <text evidence="1">The sequence shown here is derived from an EMBL/GenBank/DDBJ whole genome shotgun (WGS) entry which is preliminary data.</text>
</comment>
<dbReference type="Pfam" id="PF14559">
    <property type="entry name" value="TPR_19"/>
    <property type="match status" value="1"/>
</dbReference>
<proteinExistence type="predicted"/>
<evidence type="ECO:0000313" key="2">
    <source>
        <dbReference type="Proteomes" id="UP001501207"/>
    </source>
</evidence>
<evidence type="ECO:0008006" key="3">
    <source>
        <dbReference type="Google" id="ProtNLM"/>
    </source>
</evidence>
<organism evidence="1 2">
    <name type="scientific">Compostibacter hankyongensis</name>
    <dbReference type="NCBI Taxonomy" id="1007089"/>
    <lineage>
        <taxon>Bacteria</taxon>
        <taxon>Pseudomonadati</taxon>
        <taxon>Bacteroidota</taxon>
        <taxon>Chitinophagia</taxon>
        <taxon>Chitinophagales</taxon>
        <taxon>Chitinophagaceae</taxon>
        <taxon>Compostibacter</taxon>
    </lineage>
</organism>